<dbReference type="OrthoDB" id="3553547at2759"/>
<organism evidence="2 3">
    <name type="scientific">Friedmanniomyces simplex</name>
    <dbReference type="NCBI Taxonomy" id="329884"/>
    <lineage>
        <taxon>Eukaryota</taxon>
        <taxon>Fungi</taxon>
        <taxon>Dikarya</taxon>
        <taxon>Ascomycota</taxon>
        <taxon>Pezizomycotina</taxon>
        <taxon>Dothideomycetes</taxon>
        <taxon>Dothideomycetidae</taxon>
        <taxon>Mycosphaerellales</taxon>
        <taxon>Teratosphaeriaceae</taxon>
        <taxon>Friedmanniomyces</taxon>
    </lineage>
</organism>
<evidence type="ECO:0000256" key="1">
    <source>
        <dbReference type="SAM" id="MobiDB-lite"/>
    </source>
</evidence>
<accession>A0A4U0W2T8</accession>
<name>A0A4U0W2T8_9PEZI</name>
<gene>
    <name evidence="2" type="ORF">B0A55_12160</name>
</gene>
<reference evidence="2 3" key="1">
    <citation type="submission" date="2017-03" db="EMBL/GenBank/DDBJ databases">
        <title>Genomes of endolithic fungi from Antarctica.</title>
        <authorList>
            <person name="Coleine C."/>
            <person name="Masonjones S."/>
            <person name="Stajich J.E."/>
        </authorList>
    </citation>
    <scope>NUCLEOTIDE SEQUENCE [LARGE SCALE GENOMIC DNA]</scope>
    <source>
        <strain evidence="2 3">CCFEE 5184</strain>
    </source>
</reference>
<proteinExistence type="predicted"/>
<keyword evidence="3" id="KW-1185">Reference proteome</keyword>
<feature type="region of interest" description="Disordered" evidence="1">
    <location>
        <begin position="237"/>
        <end position="258"/>
    </location>
</feature>
<dbReference type="STRING" id="329884.A0A4U0W2T8"/>
<dbReference type="Proteomes" id="UP000309340">
    <property type="component" value="Unassembled WGS sequence"/>
</dbReference>
<sequence length="403" mass="44816">MPRSPVPHEEQIENAQRARKLARLIDRVLLKRTRVNYQDESWLRKYEYLDESAEALKIALADTNVSNVTPARLEKIAELQLQLRSDYDAIKFRNKTFRDLQNSLSNLEFRLAAKESTILDVVSSFAGRLPSDASDTESLGARTAASTKSNTPSLLKLFYERKGDEGIFLERLQEQELFYREGLVERDLVADRGDPLPMTDEQFEHDCRVQYEDILSDLLAAQKDVVRLRDQCEAAGLETEVRRPPSDDLSFSNPPPVDDDPISPPLVPHEFLQTVDGQPLLDGARPSDRPGDNVIQGWLDNVSADPIEVSDTANIALEGTTAAYDDSVCHDHETAQLSPPEKISSLPVMADNSAWLEGVTASALALEMESVQPLAATHDGLAADEKFLAEIPAASWSSRQPLP</sequence>
<evidence type="ECO:0000313" key="3">
    <source>
        <dbReference type="Proteomes" id="UP000309340"/>
    </source>
</evidence>
<dbReference type="AlphaFoldDB" id="A0A4U0W2T8"/>
<comment type="caution">
    <text evidence="2">The sequence shown here is derived from an EMBL/GenBank/DDBJ whole genome shotgun (WGS) entry which is preliminary data.</text>
</comment>
<evidence type="ECO:0000313" key="2">
    <source>
        <dbReference type="EMBL" id="TKA56550.1"/>
    </source>
</evidence>
<dbReference type="EMBL" id="NAJQ01001565">
    <property type="protein sequence ID" value="TKA56550.1"/>
    <property type="molecule type" value="Genomic_DNA"/>
</dbReference>
<protein>
    <submittedName>
        <fullName evidence="2">Uncharacterized protein</fullName>
    </submittedName>
</protein>